<evidence type="ECO:0000313" key="5">
    <source>
        <dbReference type="Proteomes" id="UP000324241"/>
    </source>
</evidence>
<organism evidence="3 4">
    <name type="scientific">Aspergillus tanneri</name>
    <dbReference type="NCBI Taxonomy" id="1220188"/>
    <lineage>
        <taxon>Eukaryota</taxon>
        <taxon>Fungi</taxon>
        <taxon>Dikarya</taxon>
        <taxon>Ascomycota</taxon>
        <taxon>Pezizomycotina</taxon>
        <taxon>Eurotiomycetes</taxon>
        <taxon>Eurotiomycetidae</taxon>
        <taxon>Eurotiales</taxon>
        <taxon>Aspergillaceae</taxon>
        <taxon>Aspergillus</taxon>
        <taxon>Aspergillus subgen. Circumdati</taxon>
    </lineage>
</organism>
<evidence type="ECO:0000313" key="3">
    <source>
        <dbReference type="EMBL" id="THD00221.1"/>
    </source>
</evidence>
<evidence type="ECO:0000256" key="1">
    <source>
        <dbReference type="SAM" id="MobiDB-lite"/>
    </source>
</evidence>
<gene>
    <name evidence="2" type="ORF">ATNIH1004_007889</name>
    <name evidence="3" type="ORF">EYZ11_000271</name>
</gene>
<dbReference type="AlphaFoldDB" id="A0A4V3UQT3"/>
<reference evidence="3 4" key="1">
    <citation type="submission" date="2019-03" db="EMBL/GenBank/DDBJ databases">
        <title>The genome sequence of a newly discovered highly antifungal drug resistant Aspergillus species, Aspergillus tanneri NIH 1004.</title>
        <authorList>
            <person name="Mounaud S."/>
            <person name="Singh I."/>
            <person name="Joardar V."/>
            <person name="Pakala S."/>
            <person name="Pakala S."/>
            <person name="Venepally P."/>
            <person name="Hoover J."/>
            <person name="Nierman W."/>
            <person name="Chung J."/>
            <person name="Losada L."/>
        </authorList>
    </citation>
    <scope>NUCLEOTIDE SEQUENCE [LARGE SCALE GENOMIC DNA]</scope>
    <source>
        <strain evidence="3 4">NIH1004</strain>
    </source>
</reference>
<feature type="region of interest" description="Disordered" evidence="1">
    <location>
        <begin position="37"/>
        <end position="105"/>
    </location>
</feature>
<dbReference type="Proteomes" id="UP000324241">
    <property type="component" value="Unassembled WGS sequence"/>
</dbReference>
<dbReference type="EMBL" id="QUQM01000007">
    <property type="protein sequence ID" value="KAA8646456.1"/>
    <property type="molecule type" value="Genomic_DNA"/>
</dbReference>
<dbReference type="Pfam" id="PF11905">
    <property type="entry name" value="DUF3425"/>
    <property type="match status" value="1"/>
</dbReference>
<keyword evidence="4" id="KW-1185">Reference proteome</keyword>
<sequence>MAGKRKAKQLVVPDIAEDAAERKRVLNILAQRRYRQRRKERLQALESQAKSPASLEPPRSLGCSSSRSGSQPSQESDISPTGDSNGSHSHLKPGPILSSAPQIDPLVNPSTDDPFLLSSFAWPDLDLGLDLDISIPNLEPENIDVPVPDLSSALQTSESSTFSFPDDYLLDVPSLTLLNAATKVAQRLNMVDLIWDLTAISPFYQPGHTDSPSMSPPSLTSATSSQLSVEPSENENENNNENKNENKNNLPPHLHPTPTQRLIPHHPLLDLLPWPATRDKFIQVFHLPVHLRPKSAQDPMSLVRLVYDMEDGGGEGMIMQGTDPFEMQGWEIGQVMFERWWWAFDVDVVERSNRARSRRGKRGLVLDFGSDS</sequence>
<dbReference type="STRING" id="1220188.A0A4V3UQT3"/>
<evidence type="ECO:0000313" key="4">
    <source>
        <dbReference type="Proteomes" id="UP000308092"/>
    </source>
</evidence>
<dbReference type="Proteomes" id="UP000308092">
    <property type="component" value="Unassembled WGS sequence"/>
</dbReference>
<feature type="region of interest" description="Disordered" evidence="1">
    <location>
        <begin position="208"/>
        <end position="261"/>
    </location>
</feature>
<dbReference type="GO" id="GO:0003700">
    <property type="term" value="F:DNA-binding transcription factor activity"/>
    <property type="evidence" value="ECO:0007669"/>
    <property type="project" value="InterPro"/>
</dbReference>
<evidence type="ECO:0008006" key="6">
    <source>
        <dbReference type="Google" id="ProtNLM"/>
    </source>
</evidence>
<dbReference type="GeneID" id="54330591"/>
<dbReference type="SUPFAM" id="SSF57959">
    <property type="entry name" value="Leucine zipper domain"/>
    <property type="match status" value="1"/>
</dbReference>
<dbReference type="PANTHER" id="PTHR38116:SF9">
    <property type="entry name" value="BZIP DOMAIN-CONTAINING PROTEIN"/>
    <property type="match status" value="1"/>
</dbReference>
<comment type="caution">
    <text evidence="3">The sequence shown here is derived from an EMBL/GenBank/DDBJ whole genome shotgun (WGS) entry which is preliminary data.</text>
</comment>
<dbReference type="EMBL" id="SOSA01000004">
    <property type="protein sequence ID" value="THD00221.1"/>
    <property type="molecule type" value="Genomic_DNA"/>
</dbReference>
<dbReference type="RefSeq" id="XP_033425817.1">
    <property type="nucleotide sequence ID" value="XM_033572502.1"/>
</dbReference>
<proteinExistence type="predicted"/>
<dbReference type="InterPro" id="IPR021833">
    <property type="entry name" value="DUF3425"/>
</dbReference>
<evidence type="ECO:0000313" key="2">
    <source>
        <dbReference type="EMBL" id="KAA8646456.1"/>
    </source>
</evidence>
<feature type="compositionally biased region" description="Polar residues" evidence="1">
    <location>
        <begin position="77"/>
        <end position="88"/>
    </location>
</feature>
<feature type="compositionally biased region" description="Low complexity" evidence="1">
    <location>
        <begin position="58"/>
        <end position="76"/>
    </location>
</feature>
<feature type="compositionally biased region" description="Polar residues" evidence="1">
    <location>
        <begin position="208"/>
        <end position="231"/>
    </location>
</feature>
<reference evidence="2 5" key="2">
    <citation type="submission" date="2019-08" db="EMBL/GenBank/DDBJ databases">
        <title>The genome sequence of a newly discovered highly antifungal drug resistant Aspergillus species, Aspergillus tanneri NIH 1004.</title>
        <authorList>
            <person name="Mounaud S."/>
            <person name="Singh I."/>
            <person name="Joardar V."/>
            <person name="Pakala S."/>
            <person name="Pakala S."/>
            <person name="Venepally P."/>
            <person name="Chung J.K."/>
            <person name="Losada L."/>
            <person name="Nierman W.C."/>
        </authorList>
    </citation>
    <scope>NUCLEOTIDE SEQUENCE [LARGE SCALE GENOMIC DNA]</scope>
    <source>
        <strain evidence="2 5">NIH1004</strain>
    </source>
</reference>
<dbReference type="OrthoDB" id="4991875at2759"/>
<protein>
    <recommendedName>
        <fullName evidence="6">BZIP domain-containing protein</fullName>
    </recommendedName>
</protein>
<accession>A0A4V3UQT3</accession>
<dbReference type="PANTHER" id="PTHR38116">
    <property type="entry name" value="CHROMOSOME 7, WHOLE GENOME SHOTGUN SEQUENCE"/>
    <property type="match status" value="1"/>
</dbReference>
<dbReference type="VEuPathDB" id="FungiDB:EYZ11_000271"/>
<name>A0A4V3UQT3_9EURO</name>
<dbReference type="InterPro" id="IPR046347">
    <property type="entry name" value="bZIP_sf"/>
</dbReference>